<evidence type="ECO:0000313" key="2">
    <source>
        <dbReference type="Proteomes" id="UP000254258"/>
    </source>
</evidence>
<organism evidence="1 2">
    <name type="scientific">Dyella monticola</name>
    <dbReference type="NCBI Taxonomy" id="1927958"/>
    <lineage>
        <taxon>Bacteria</taxon>
        <taxon>Pseudomonadati</taxon>
        <taxon>Pseudomonadota</taxon>
        <taxon>Gammaproteobacteria</taxon>
        <taxon>Lysobacterales</taxon>
        <taxon>Rhodanobacteraceae</taxon>
        <taxon>Dyella</taxon>
    </lineage>
</organism>
<reference evidence="1 2" key="1">
    <citation type="submission" date="2018-07" db="EMBL/GenBank/DDBJ databases">
        <title>Dyella monticola sp. nov. and Dyella psychrodurans sp. nov. isolated from monsoon evergreen broad-leaved forest soil of Dinghu Mountain, China.</title>
        <authorList>
            <person name="Gao Z."/>
            <person name="Qiu L."/>
        </authorList>
    </citation>
    <scope>NUCLEOTIDE SEQUENCE [LARGE SCALE GENOMIC DNA]</scope>
    <source>
        <strain evidence="1 2">4G-K06</strain>
    </source>
</reference>
<accession>A0A370WS99</accession>
<name>A0A370WS99_9GAMM</name>
<dbReference type="InterPro" id="IPR009389">
    <property type="entry name" value="DUF1045"/>
</dbReference>
<dbReference type="Pfam" id="PF06299">
    <property type="entry name" value="DUF1045"/>
    <property type="match status" value="1"/>
</dbReference>
<proteinExistence type="predicted"/>
<keyword evidence="2" id="KW-1185">Reference proteome</keyword>
<dbReference type="Proteomes" id="UP000254258">
    <property type="component" value="Unassembled WGS sequence"/>
</dbReference>
<dbReference type="AlphaFoldDB" id="A0A370WS99"/>
<dbReference type="Gene3D" id="3.90.1140.10">
    <property type="entry name" value="Cyclic phosphodiesterase"/>
    <property type="match status" value="1"/>
</dbReference>
<dbReference type="RefSeq" id="WP_115497465.1">
    <property type="nucleotide sequence ID" value="NZ_QRBE01000020.1"/>
</dbReference>
<gene>
    <name evidence="1" type="ORF">DWU98_20520</name>
</gene>
<comment type="caution">
    <text evidence="1">The sequence shown here is derived from an EMBL/GenBank/DDBJ whole genome shotgun (WGS) entry which is preliminary data.</text>
</comment>
<dbReference type="EMBL" id="QRBE01000020">
    <property type="protein sequence ID" value="RDS78907.1"/>
    <property type="molecule type" value="Genomic_DNA"/>
</dbReference>
<evidence type="ECO:0000313" key="1">
    <source>
        <dbReference type="EMBL" id="RDS78907.1"/>
    </source>
</evidence>
<dbReference type="OrthoDB" id="5801437at2"/>
<protein>
    <submittedName>
        <fullName evidence="1">DUF1045 domain-containing protein</fullName>
    </submittedName>
</protein>
<sequence length="218" mass="24565">MRYAVYFCPAQGSALDVLGRAWLSAGHLPGVAADRLRALTVPVRRYGWHATLCAPFVLAEAASYDDLRRDVADIAQHARVIELPLQLDRLAHFLALRPSVDEASIRALSERCVRRLNALRAANTEAAWQRRAAHLDDVETALFREFGYPYVLDRYRFHMTVSAPASEEEERALRDWFHARVESPLIARIDAFTLCRENAPGEAFQPIDWIPFGAGHAT</sequence>